<dbReference type="InterPro" id="IPR029044">
    <property type="entry name" value="Nucleotide-diphossugar_trans"/>
</dbReference>
<protein>
    <submittedName>
        <fullName evidence="2">Glucose-1-phosphate cytidylyltransferase</fullName>
    </submittedName>
</protein>
<organism evidence="2 3">
    <name type="scientific">Acetobacter aceti</name>
    <dbReference type="NCBI Taxonomy" id="435"/>
    <lineage>
        <taxon>Bacteria</taxon>
        <taxon>Pseudomonadati</taxon>
        <taxon>Pseudomonadota</taxon>
        <taxon>Alphaproteobacteria</taxon>
        <taxon>Acetobacterales</taxon>
        <taxon>Acetobacteraceae</taxon>
        <taxon>Acetobacter</taxon>
        <taxon>Acetobacter subgen. Acetobacter</taxon>
    </lineage>
</organism>
<dbReference type="CDD" id="cd02524">
    <property type="entry name" value="G1P_cytidylyltransferase"/>
    <property type="match status" value="1"/>
</dbReference>
<dbReference type="NCBIfam" id="TIGR02623">
    <property type="entry name" value="G1P_cyt_trans"/>
    <property type="match status" value="1"/>
</dbReference>
<keyword evidence="3" id="KW-1185">Reference proteome</keyword>
<evidence type="ECO:0000313" key="3">
    <source>
        <dbReference type="Proteomes" id="UP000188937"/>
    </source>
</evidence>
<dbReference type="EMBL" id="CP014692">
    <property type="protein sequence ID" value="AQS85170.1"/>
    <property type="molecule type" value="Genomic_DNA"/>
</dbReference>
<feature type="domain" description="Nucleotidyl transferase" evidence="1">
    <location>
        <begin position="4"/>
        <end position="232"/>
    </location>
</feature>
<dbReference type="GO" id="GO:0009243">
    <property type="term" value="P:O antigen biosynthetic process"/>
    <property type="evidence" value="ECO:0007669"/>
    <property type="project" value="InterPro"/>
</dbReference>
<keyword evidence="2" id="KW-0808">Transferase</keyword>
<dbReference type="PANTHER" id="PTHR47183:SF1">
    <property type="entry name" value="GLUCOSE-1-PHOSPHATE CYTIDYLYLTRANSFERASE"/>
    <property type="match status" value="1"/>
</dbReference>
<gene>
    <name evidence="2" type="ORF">A0U92_10670</name>
</gene>
<sequence>MKVAILAGGFGTRLSEETMIRPKPMAEIGGRPILWHIMKIYAHYGFSDFVILGGYRIEFIRDYFMRYRYARRDFTIDLGTGDVRWLEAQTDNWRVTVLDTGQESLTGGRILRARRYLEDSTFCLTYGDGVSDVNIADLLAFHRSRAAWCTLTAVVQPGRFGALELTDNAMSVSGFGEKRAGDGGLINGGFFVCEPQVLDLIDDDLTTWEAEPMSRLIERGKLSSFVHDRYWQNMDTLRDKQVLEATWATGAAPWKVWAD</sequence>
<keyword evidence="2" id="KW-0548">Nucleotidyltransferase</keyword>
<dbReference type="InterPro" id="IPR046981">
    <property type="entry name" value="G1P_cyt_trans"/>
</dbReference>
<dbReference type="OrthoDB" id="9814110at2"/>
<dbReference type="Pfam" id="PF00483">
    <property type="entry name" value="NTP_transferase"/>
    <property type="match status" value="1"/>
</dbReference>
<dbReference type="PANTHER" id="PTHR47183">
    <property type="entry name" value="GLUCOSE-1-PHOSPHATE CYTIDYLYLTRANSFERASE-RELATED"/>
    <property type="match status" value="1"/>
</dbReference>
<name>A0A1U9KH99_ACEAC</name>
<proteinExistence type="predicted"/>
<dbReference type="AlphaFoldDB" id="A0A1U9KH99"/>
<dbReference type="RefSeq" id="WP_077813216.1">
    <property type="nucleotide sequence ID" value="NZ_CP014692.1"/>
</dbReference>
<dbReference type="InterPro" id="IPR013446">
    <property type="entry name" value="G1P_cyt_trans-like"/>
</dbReference>
<dbReference type="Gene3D" id="3.90.550.10">
    <property type="entry name" value="Spore Coat Polysaccharide Biosynthesis Protein SpsA, Chain A"/>
    <property type="match status" value="1"/>
</dbReference>
<dbReference type="Proteomes" id="UP000188937">
    <property type="component" value="Chromosome"/>
</dbReference>
<dbReference type="STRING" id="435.A0U92_10670"/>
<dbReference type="eggNOG" id="COG1208">
    <property type="taxonomic scope" value="Bacteria"/>
</dbReference>
<evidence type="ECO:0000313" key="2">
    <source>
        <dbReference type="EMBL" id="AQS85170.1"/>
    </source>
</evidence>
<reference evidence="2 3" key="1">
    <citation type="submission" date="2016-03" db="EMBL/GenBank/DDBJ databases">
        <title>Acetic acid bacteria sequencing.</title>
        <authorList>
            <person name="Brandt J."/>
            <person name="Jakob F."/>
            <person name="Vogel R.F."/>
        </authorList>
    </citation>
    <scope>NUCLEOTIDE SEQUENCE [LARGE SCALE GENOMIC DNA]</scope>
    <source>
        <strain evidence="2 3">TMW2.1153</strain>
    </source>
</reference>
<dbReference type="InterPro" id="IPR005835">
    <property type="entry name" value="NTP_transferase_dom"/>
</dbReference>
<evidence type="ECO:0000259" key="1">
    <source>
        <dbReference type="Pfam" id="PF00483"/>
    </source>
</evidence>
<dbReference type="KEGG" id="aace:A0U92_10670"/>
<dbReference type="SUPFAM" id="SSF53448">
    <property type="entry name" value="Nucleotide-diphospho-sugar transferases"/>
    <property type="match status" value="1"/>
</dbReference>
<accession>A0A1U9KH99</accession>
<dbReference type="GO" id="GO:0047343">
    <property type="term" value="F:glucose-1-phosphate cytidylyltransferase activity"/>
    <property type="evidence" value="ECO:0007669"/>
    <property type="project" value="InterPro"/>
</dbReference>